<gene>
    <name evidence="10" type="ORF">PEVE_00018977</name>
</gene>
<dbReference type="PANTHER" id="PTHR10869:SF246">
    <property type="entry name" value="TRANSMEMBRANE PROLYL 4-HYDROXYLASE"/>
    <property type="match status" value="1"/>
</dbReference>
<name>A0ABN8M8W9_9CNID</name>
<keyword evidence="2" id="KW-0479">Metal-binding</keyword>
<protein>
    <recommendedName>
        <fullName evidence="12">Procollagen-proline 4-dioxygenase</fullName>
    </recommendedName>
</protein>
<dbReference type="SUPFAM" id="SSF47473">
    <property type="entry name" value="EF-hand"/>
    <property type="match status" value="1"/>
</dbReference>
<reference evidence="10 11" key="1">
    <citation type="submission" date="2022-05" db="EMBL/GenBank/DDBJ databases">
        <authorList>
            <consortium name="Genoscope - CEA"/>
            <person name="William W."/>
        </authorList>
    </citation>
    <scope>NUCLEOTIDE SEQUENCE [LARGE SCALE GENOMIC DNA]</scope>
</reference>
<evidence type="ECO:0000256" key="3">
    <source>
        <dbReference type="ARBA" id="ARBA00022896"/>
    </source>
</evidence>
<feature type="domain" description="Fe2OG dioxygenase" evidence="9">
    <location>
        <begin position="708"/>
        <end position="865"/>
    </location>
</feature>
<keyword evidence="11" id="KW-1185">Reference proteome</keyword>
<keyword evidence="5" id="KW-0560">Oxidoreductase</keyword>
<evidence type="ECO:0000259" key="8">
    <source>
        <dbReference type="PROSITE" id="PS50222"/>
    </source>
</evidence>
<dbReference type="Gene3D" id="2.60.120.620">
    <property type="entry name" value="q2cbj1_9rhob like domain"/>
    <property type="match status" value="2"/>
</dbReference>
<dbReference type="InterPro" id="IPR002048">
    <property type="entry name" value="EF_hand_dom"/>
</dbReference>
<accession>A0ABN8M8W9</accession>
<dbReference type="PROSITE" id="PS50222">
    <property type="entry name" value="EF_HAND_2"/>
    <property type="match status" value="1"/>
</dbReference>
<keyword evidence="3" id="KW-0847">Vitamin C</keyword>
<evidence type="ECO:0000256" key="2">
    <source>
        <dbReference type="ARBA" id="ARBA00022723"/>
    </source>
</evidence>
<evidence type="ECO:0000256" key="7">
    <source>
        <dbReference type="SAM" id="SignalP"/>
    </source>
</evidence>
<comment type="cofactor">
    <cofactor evidence="1">
        <name>L-ascorbate</name>
        <dbReference type="ChEBI" id="CHEBI:38290"/>
    </cofactor>
</comment>
<organism evidence="10 11">
    <name type="scientific">Porites evermanni</name>
    <dbReference type="NCBI Taxonomy" id="104178"/>
    <lineage>
        <taxon>Eukaryota</taxon>
        <taxon>Metazoa</taxon>
        <taxon>Cnidaria</taxon>
        <taxon>Anthozoa</taxon>
        <taxon>Hexacorallia</taxon>
        <taxon>Scleractinia</taxon>
        <taxon>Fungiina</taxon>
        <taxon>Poritidae</taxon>
        <taxon>Porites</taxon>
    </lineage>
</organism>
<dbReference type="InterPro" id="IPR045054">
    <property type="entry name" value="P4HA-like"/>
</dbReference>
<feature type="domain" description="Fe2OG dioxygenase" evidence="9">
    <location>
        <begin position="272"/>
        <end position="428"/>
    </location>
</feature>
<dbReference type="InterPro" id="IPR006620">
    <property type="entry name" value="Pro_4_hyd_alph"/>
</dbReference>
<keyword evidence="6" id="KW-0408">Iron</keyword>
<feature type="signal peptide" evidence="7">
    <location>
        <begin position="1"/>
        <end position="31"/>
    </location>
</feature>
<dbReference type="InterPro" id="IPR044862">
    <property type="entry name" value="Pro_4_hyd_alph_FE2OG_OXY"/>
</dbReference>
<evidence type="ECO:0000256" key="1">
    <source>
        <dbReference type="ARBA" id="ARBA00001961"/>
    </source>
</evidence>
<dbReference type="PANTHER" id="PTHR10869">
    <property type="entry name" value="PROLYL 4-HYDROXYLASE ALPHA SUBUNIT"/>
    <property type="match status" value="1"/>
</dbReference>
<dbReference type="SMART" id="SM00702">
    <property type="entry name" value="P4Hc"/>
    <property type="match status" value="2"/>
</dbReference>
<dbReference type="Proteomes" id="UP001159427">
    <property type="component" value="Unassembled WGS sequence"/>
</dbReference>
<evidence type="ECO:0000313" key="11">
    <source>
        <dbReference type="Proteomes" id="UP001159427"/>
    </source>
</evidence>
<comment type="caution">
    <text evidence="10">The sequence shown here is derived from an EMBL/GenBank/DDBJ whole genome shotgun (WGS) entry which is preliminary data.</text>
</comment>
<dbReference type="Pfam" id="PF13640">
    <property type="entry name" value="2OG-FeII_Oxy_3"/>
    <property type="match status" value="2"/>
</dbReference>
<evidence type="ECO:0000256" key="5">
    <source>
        <dbReference type="ARBA" id="ARBA00023002"/>
    </source>
</evidence>
<dbReference type="PROSITE" id="PS51471">
    <property type="entry name" value="FE2OG_OXY"/>
    <property type="match status" value="2"/>
</dbReference>
<dbReference type="InterPro" id="IPR011992">
    <property type="entry name" value="EF-hand-dom_pair"/>
</dbReference>
<feature type="domain" description="EF-hand" evidence="8">
    <location>
        <begin position="146"/>
        <end position="181"/>
    </location>
</feature>
<keyword evidence="7" id="KW-0732">Signal</keyword>
<evidence type="ECO:0000256" key="6">
    <source>
        <dbReference type="ARBA" id="ARBA00023004"/>
    </source>
</evidence>
<evidence type="ECO:0000259" key="9">
    <source>
        <dbReference type="PROSITE" id="PS51471"/>
    </source>
</evidence>
<feature type="chain" id="PRO_5045120103" description="Procollagen-proline 4-dioxygenase" evidence="7">
    <location>
        <begin position="32"/>
        <end position="883"/>
    </location>
</feature>
<dbReference type="InterPro" id="IPR005123">
    <property type="entry name" value="Oxoglu/Fe-dep_dioxygenase_dom"/>
</dbReference>
<sequence>MVPLFCIRIFYLFSLLSLNLVCCNLYSDSLASKTKSCDARDHACNSKARLLEDREDGGPTFVGRSGLTRLDGFKVGYVEEVDLGDCWRDRITRAMKPLLFEIPHFLTNEECDYIIKLAEQNGLESSIARGGLTPKKDLEVPKVESGKGEGAAGIFEAWDINYDGKVTVEEVIDFAKRYMYVIFSEGDLIEILHKVNVTELDDGVITFKEFENMNTRGADTMMYVASKTHPKYRSRYSDQTWINQRYLRDPVLDRIMERVIKLTKLPKEIIYGSERIQVVYYDKNGHYNAHFDSETHTMSHVPCCHQVDEAVMLSFESPCRLCRYITILYYLNDVEAGGETAFPVADNKTLDMEYLRNSRAKLDFYNLSHNCHKGNLVLSPRKGTAIMWYNHLMDEESGWLGEMDEYSLHGGCDILKGEKWIANNWITAPYKDEEAIIVSVFAFQLCLSVFLFNIFAECDNQFYGTGKEYSVCRFTMNKDAVCDFKKFDSYGDEPCMIGRKAGLTRIDGVKVGHVEEVDLGDGIRKRITRALRPPVFEIPNFLSDEECDHIIHLAQNTGLISSVARGGLQSLEEFTIPDIRTGKGEGMSGYFEGFDVNKDEKVTLEEVAAFAKRYHYLILTKEETLQLLQSINVTEFDDGFATPEEFEQMNTLGLSDLLYKTTLSHPLHRARFSEQTWVNQRGLDDPVLNRITERVVELTRLPREIIYGSERLQIVHYGQSGHYHAHFDSETHERTDAKCCHLHEDVIKVFSKGQSCRICRYITILYYLNDVEEGGETAFPMADNATLDIHEMTASRGKLDYYNLSHNCHKGNLVVSPRKGTAIMWYNHLLDEESGWLGPRDEYSLHGGCDILKGEKWIANNWITAPYKDGAHIPSTWLKKFDF</sequence>
<proteinExistence type="predicted"/>
<dbReference type="EMBL" id="CALNXI010000257">
    <property type="protein sequence ID" value="CAH3023355.1"/>
    <property type="molecule type" value="Genomic_DNA"/>
</dbReference>
<evidence type="ECO:0000313" key="10">
    <source>
        <dbReference type="EMBL" id="CAH3023355.1"/>
    </source>
</evidence>
<keyword evidence="4" id="KW-0223">Dioxygenase</keyword>
<evidence type="ECO:0000256" key="4">
    <source>
        <dbReference type="ARBA" id="ARBA00022964"/>
    </source>
</evidence>
<evidence type="ECO:0008006" key="12">
    <source>
        <dbReference type="Google" id="ProtNLM"/>
    </source>
</evidence>